<comment type="similarity">
    <text evidence="3">Belongs to the DNA mismatch repair MutS family.</text>
</comment>
<feature type="compositionally biased region" description="Basic residues" evidence="12">
    <location>
        <begin position="1"/>
        <end position="15"/>
    </location>
</feature>
<dbReference type="PROSITE" id="PS00486">
    <property type="entry name" value="DNA_MISMATCH_REPAIR_2"/>
    <property type="match status" value="1"/>
</dbReference>
<feature type="compositionally biased region" description="Acidic residues" evidence="12">
    <location>
        <begin position="81"/>
        <end position="92"/>
    </location>
</feature>
<evidence type="ECO:0000313" key="14">
    <source>
        <dbReference type="EMBL" id="TVY85141.1"/>
    </source>
</evidence>
<evidence type="ECO:0000256" key="9">
    <source>
        <dbReference type="ARBA" id="ARBA00023254"/>
    </source>
</evidence>
<dbReference type="InterPro" id="IPR036187">
    <property type="entry name" value="DNA_mismatch_repair_MutS_sf"/>
</dbReference>
<feature type="region of interest" description="Disordered" evidence="12">
    <location>
        <begin position="1"/>
        <end position="100"/>
    </location>
</feature>
<dbReference type="InterPro" id="IPR007696">
    <property type="entry name" value="DNA_mismatch_repair_MutS_core"/>
</dbReference>
<protein>
    <recommendedName>
        <fullName evidence="10">DNA mismatch repair protein MSH5</fullName>
    </recommendedName>
    <alternativeName>
        <fullName evidence="11">MutS protein homolog 5</fullName>
    </alternativeName>
</protein>
<evidence type="ECO:0000256" key="4">
    <source>
        <dbReference type="ARBA" id="ARBA00022454"/>
    </source>
</evidence>
<dbReference type="PANTHER" id="PTHR11361">
    <property type="entry name" value="DNA MISMATCH REPAIR PROTEIN MUTS FAMILY MEMBER"/>
    <property type="match status" value="1"/>
</dbReference>
<evidence type="ECO:0000256" key="6">
    <source>
        <dbReference type="ARBA" id="ARBA00022840"/>
    </source>
</evidence>
<evidence type="ECO:0000256" key="2">
    <source>
        <dbReference type="ARBA" id="ARBA00004286"/>
    </source>
</evidence>
<dbReference type="CDD" id="cd03281">
    <property type="entry name" value="ABC_MSH5_euk"/>
    <property type="match status" value="1"/>
</dbReference>
<keyword evidence="15" id="KW-1185">Reference proteome</keyword>
<dbReference type="GO" id="GO:0005524">
    <property type="term" value="F:ATP binding"/>
    <property type="evidence" value="ECO:0007669"/>
    <property type="project" value="UniProtKB-KW"/>
</dbReference>
<name>A0A8T9CI68_9HELO</name>
<dbReference type="Pfam" id="PF00488">
    <property type="entry name" value="MutS_V"/>
    <property type="match status" value="1"/>
</dbReference>
<dbReference type="GO" id="GO:0005694">
    <property type="term" value="C:chromosome"/>
    <property type="evidence" value="ECO:0007669"/>
    <property type="project" value="UniProtKB-SubCell"/>
</dbReference>
<comment type="caution">
    <text evidence="14">The sequence shown here is derived from an EMBL/GenBank/DDBJ whole genome shotgun (WGS) entry which is preliminary data.</text>
</comment>
<keyword evidence="6" id="KW-0067">ATP-binding</keyword>
<reference evidence="14 15" key="1">
    <citation type="submission" date="2018-05" db="EMBL/GenBank/DDBJ databases">
        <title>Genome sequencing and assembly of the regulated plant pathogen Lachnellula willkommii and related sister species for the development of diagnostic species identification markers.</title>
        <authorList>
            <person name="Giroux E."/>
            <person name="Bilodeau G."/>
        </authorList>
    </citation>
    <scope>NUCLEOTIDE SEQUENCE [LARGE SCALE GENOMIC DNA]</scope>
    <source>
        <strain evidence="14 15">CBS 268.59</strain>
    </source>
</reference>
<dbReference type="GO" id="GO:0005634">
    <property type="term" value="C:nucleus"/>
    <property type="evidence" value="ECO:0007669"/>
    <property type="project" value="UniProtKB-SubCell"/>
</dbReference>
<accession>A0A8T9CI68</accession>
<keyword evidence="9" id="KW-0469">Meiosis</keyword>
<feature type="compositionally biased region" description="Polar residues" evidence="12">
    <location>
        <begin position="65"/>
        <end position="76"/>
    </location>
</feature>
<dbReference type="GO" id="GO:0140664">
    <property type="term" value="F:ATP-dependent DNA damage sensor activity"/>
    <property type="evidence" value="ECO:0007669"/>
    <property type="project" value="InterPro"/>
</dbReference>
<feature type="compositionally biased region" description="Polar residues" evidence="12">
    <location>
        <begin position="20"/>
        <end position="51"/>
    </location>
</feature>
<dbReference type="SUPFAM" id="SSF48334">
    <property type="entry name" value="DNA repair protein MutS, domain III"/>
    <property type="match status" value="1"/>
</dbReference>
<gene>
    <name evidence="14" type="primary">Msh5</name>
    <name evidence="14" type="ORF">LSUE1_G000414</name>
</gene>
<dbReference type="EMBL" id="QGMK01000027">
    <property type="protein sequence ID" value="TVY85141.1"/>
    <property type="molecule type" value="Genomic_DNA"/>
</dbReference>
<dbReference type="GO" id="GO:0030983">
    <property type="term" value="F:mismatched DNA binding"/>
    <property type="evidence" value="ECO:0007669"/>
    <property type="project" value="InterPro"/>
</dbReference>
<dbReference type="InterPro" id="IPR000432">
    <property type="entry name" value="DNA_mismatch_repair_MutS_C"/>
</dbReference>
<evidence type="ECO:0000256" key="10">
    <source>
        <dbReference type="ARBA" id="ARBA00073549"/>
    </source>
</evidence>
<evidence type="ECO:0000259" key="13">
    <source>
        <dbReference type="PROSITE" id="PS00486"/>
    </source>
</evidence>
<dbReference type="GO" id="GO:0051026">
    <property type="term" value="P:chiasma assembly"/>
    <property type="evidence" value="ECO:0007669"/>
    <property type="project" value="UniProtKB-ARBA"/>
</dbReference>
<keyword evidence="7" id="KW-0238">DNA-binding</keyword>
<proteinExistence type="inferred from homology"/>
<dbReference type="InterPro" id="IPR027417">
    <property type="entry name" value="P-loop_NTPase"/>
</dbReference>
<dbReference type="SMART" id="SM00533">
    <property type="entry name" value="MUTSd"/>
    <property type="match status" value="1"/>
</dbReference>
<evidence type="ECO:0000256" key="1">
    <source>
        <dbReference type="ARBA" id="ARBA00004123"/>
    </source>
</evidence>
<comment type="subcellular location">
    <subcellularLocation>
        <location evidence="2">Chromosome</location>
    </subcellularLocation>
    <subcellularLocation>
        <location evidence="1">Nucleus</location>
    </subcellularLocation>
</comment>
<feature type="domain" description="DNA mismatch repair proteins mutS family" evidence="13">
    <location>
        <begin position="802"/>
        <end position="818"/>
    </location>
</feature>
<keyword evidence="4" id="KW-0158">Chromosome</keyword>
<evidence type="ECO:0000256" key="7">
    <source>
        <dbReference type="ARBA" id="ARBA00023125"/>
    </source>
</evidence>
<dbReference type="FunFam" id="3.40.50.300:FF:001067">
    <property type="entry name" value="DNA mismatch repair protein MSH5"/>
    <property type="match status" value="1"/>
</dbReference>
<dbReference type="AlphaFoldDB" id="A0A8T9CI68"/>
<dbReference type="SUPFAM" id="SSF52540">
    <property type="entry name" value="P-loop containing nucleoside triphosphate hydrolases"/>
    <property type="match status" value="1"/>
</dbReference>
<keyword evidence="5" id="KW-0547">Nucleotide-binding</keyword>
<organism evidence="14 15">
    <name type="scientific">Lachnellula suecica</name>
    <dbReference type="NCBI Taxonomy" id="602035"/>
    <lineage>
        <taxon>Eukaryota</taxon>
        <taxon>Fungi</taxon>
        <taxon>Dikarya</taxon>
        <taxon>Ascomycota</taxon>
        <taxon>Pezizomycotina</taxon>
        <taxon>Leotiomycetes</taxon>
        <taxon>Helotiales</taxon>
        <taxon>Lachnaceae</taxon>
        <taxon>Lachnellula</taxon>
    </lineage>
</organism>
<dbReference type="SMART" id="SM00534">
    <property type="entry name" value="MUTSac"/>
    <property type="match status" value="1"/>
</dbReference>
<keyword evidence="8" id="KW-0539">Nucleus</keyword>
<dbReference type="Proteomes" id="UP000469558">
    <property type="component" value="Unassembled WGS sequence"/>
</dbReference>
<dbReference type="InterPro" id="IPR045076">
    <property type="entry name" value="MutS"/>
</dbReference>
<dbReference type="Gene3D" id="1.10.1420.10">
    <property type="match status" value="1"/>
</dbReference>
<dbReference type="OrthoDB" id="29596at2759"/>
<dbReference type="Pfam" id="PF05192">
    <property type="entry name" value="MutS_III"/>
    <property type="match status" value="1"/>
</dbReference>
<dbReference type="GO" id="GO:0006298">
    <property type="term" value="P:mismatch repair"/>
    <property type="evidence" value="ECO:0007669"/>
    <property type="project" value="InterPro"/>
</dbReference>
<evidence type="ECO:0000256" key="12">
    <source>
        <dbReference type="SAM" id="MobiDB-lite"/>
    </source>
</evidence>
<evidence type="ECO:0000256" key="3">
    <source>
        <dbReference type="ARBA" id="ARBA00006271"/>
    </source>
</evidence>
<sequence length="982" mass="108869">MAYKRQKTGSGRFKRGSGPASGSLSRSQTFSRMSSGPRMSSVPRSTAQSSPALPANPHQKRLSFRPTSSRVSQLSSRAEDVVPDDLEETDAEMQERENADSMNEVIMAIDMKGGTIGCSYYIAREEKLCLMQDVKFGGLDIIDTLKLHAQPSRILISTRSEEKLEEHLSKEARGIDRGDEASGFRVHSFPACSWLTCYHLDDVLGSYILDSHPSPDFKYETAKNKLIGLELNADEAPNIVFTVPGDDVVGEGIRGERGGTGRQGRLMRLAGWIDLDIQVGCAGALLSYMSRRKNVDYLPNDRAALVAFRTRTIEMFALSNQMFVNADTLASLQIIQSENHPNSHKSTSGAKESLSVFGLFFHLAHTPQGKQKLRQIFLRPSMDLAVIKERLDTLSILLRPENDAALGSISKSLKHIKDIRSVVIHLQKGITDIGKGSSIFRGVWANIRNFTFHTLKILEAIRELSDGRLLAITNKPLKIQDIGQMITEVVDFQRSAEQHRTAVLQGIDEELDGLKRTYDGMDSLLTRAAVELSNDLPEWAIKYVENCIFFPQLGFLTVVPLDLETGKGKYEGEGIDNDVWDRMFVSNDMGYYKNGRMKEMDRHFGDLYGMICDKEIEIIHALAVKILEHQHLLVSASDLLGELDSLVALAMGARKYGFNPPRMTSANVVQIEGGRHPLQELTIPAYIANSCFLAGGLGDQEDQEDQRMSSRQKSAAGIDDPSMLIMTGPNYSGKSVYLKQNALIVYMAHIGSFVPAERATIGLTDKILTRIATRESVSKNQSAFMIDLQQIALATTLATHRSLIIIDEFGKGTNSHDGAGLSCGVLEYFLDLENCRPKVLAATHFHEIFENGFLEERPELAFGHMEVRVDSDAELVEDQITYLYNYVAGRSNSSFGTCCAAMNGIDPAIVERADELILLAAKGEDLITVCSKLPENEAKDLGDAEQIGRQFLEQDFPHPDDKDHSEFDVRSTLRIILTITAD</sequence>
<evidence type="ECO:0000256" key="5">
    <source>
        <dbReference type="ARBA" id="ARBA00022741"/>
    </source>
</evidence>
<dbReference type="Gene3D" id="3.40.50.300">
    <property type="entry name" value="P-loop containing nucleotide triphosphate hydrolases"/>
    <property type="match status" value="1"/>
</dbReference>
<evidence type="ECO:0000256" key="11">
    <source>
        <dbReference type="ARBA" id="ARBA00077470"/>
    </source>
</evidence>
<evidence type="ECO:0000256" key="8">
    <source>
        <dbReference type="ARBA" id="ARBA00023242"/>
    </source>
</evidence>
<dbReference type="PANTHER" id="PTHR11361:SF20">
    <property type="entry name" value="MUTS PROTEIN HOMOLOG 5"/>
    <property type="match status" value="1"/>
</dbReference>
<evidence type="ECO:0000313" key="15">
    <source>
        <dbReference type="Proteomes" id="UP000469558"/>
    </source>
</evidence>